<proteinExistence type="predicted"/>
<dbReference type="Pfam" id="PF05553">
    <property type="entry name" value="DUF761"/>
    <property type="match status" value="1"/>
</dbReference>
<dbReference type="PANTHER" id="PTHR33450:SF12">
    <property type="entry name" value="COTTON FIBER PROTEIN"/>
    <property type="match status" value="1"/>
</dbReference>
<organism evidence="1 2">
    <name type="scientific">Nepenthes gracilis</name>
    <name type="common">Slender pitcher plant</name>
    <dbReference type="NCBI Taxonomy" id="150966"/>
    <lineage>
        <taxon>Eukaryota</taxon>
        <taxon>Viridiplantae</taxon>
        <taxon>Streptophyta</taxon>
        <taxon>Embryophyta</taxon>
        <taxon>Tracheophyta</taxon>
        <taxon>Spermatophyta</taxon>
        <taxon>Magnoliopsida</taxon>
        <taxon>eudicotyledons</taxon>
        <taxon>Gunneridae</taxon>
        <taxon>Pentapetalae</taxon>
        <taxon>Caryophyllales</taxon>
        <taxon>Nepenthaceae</taxon>
        <taxon>Nepenthes</taxon>
    </lineage>
</organism>
<dbReference type="InterPro" id="IPR008480">
    <property type="entry name" value="DUF761_pln"/>
</dbReference>
<name>A0AAD3Y1A0_NEPGR</name>
<protein>
    <submittedName>
        <fullName evidence="1">Uncharacterized protein</fullName>
    </submittedName>
</protein>
<keyword evidence="2" id="KW-1185">Reference proteome</keyword>
<evidence type="ECO:0000313" key="1">
    <source>
        <dbReference type="EMBL" id="GMH25647.1"/>
    </source>
</evidence>
<dbReference type="Proteomes" id="UP001279734">
    <property type="component" value="Unassembled WGS sequence"/>
</dbReference>
<dbReference type="EMBL" id="BSYO01000029">
    <property type="protein sequence ID" value="GMH25647.1"/>
    <property type="molecule type" value="Genomic_DNA"/>
</dbReference>
<comment type="caution">
    <text evidence="1">The sequence shown here is derived from an EMBL/GenBank/DDBJ whole genome shotgun (WGS) entry which is preliminary data.</text>
</comment>
<evidence type="ECO:0000313" key="2">
    <source>
        <dbReference type="Proteomes" id="UP001279734"/>
    </source>
</evidence>
<dbReference type="PANTHER" id="PTHR33450">
    <property type="entry name" value="EMB|CAB67623.1-RELATED"/>
    <property type="match status" value="1"/>
</dbReference>
<gene>
    <name evidence="1" type="ORF">Nepgr_027490</name>
</gene>
<dbReference type="AlphaFoldDB" id="A0AAD3Y1A0"/>
<reference evidence="1" key="1">
    <citation type="submission" date="2023-05" db="EMBL/GenBank/DDBJ databases">
        <title>Nepenthes gracilis genome sequencing.</title>
        <authorList>
            <person name="Fukushima K."/>
        </authorList>
    </citation>
    <scope>NUCLEOTIDE SEQUENCE</scope>
    <source>
        <strain evidence="1">SING2019-196</strain>
    </source>
</reference>
<sequence>MKAAKTPNLLKRIMAALSSKTNELRTRFTIFLLLRNSRTLMDTISQKLQAVAGGNHLQHRHKKNDDDNDEVAERECLINSCHKNSAEDGCFHASIAQEAATVEGAVAAKVPCYERVRGRVDVDEKSADLPHTLTKQLEEEELTEEEDDFSARYDFRTEIATIPEKGGGNGSDGNRSDDFISEEDIDQAADLFIKRFREQICLQKQLSFTD</sequence>
<accession>A0AAD3Y1A0</accession>